<reference evidence="3" key="1">
    <citation type="submission" date="2018-05" db="EMBL/GenBank/DDBJ databases">
        <authorList>
            <person name="Liu B.-T."/>
        </authorList>
    </citation>
    <scope>NUCLEOTIDE SEQUENCE [LARGE SCALE GENOMIC DNA]</scope>
    <source>
        <strain evidence="3">WD6-1</strain>
    </source>
</reference>
<dbReference type="EMBL" id="QEXV01000004">
    <property type="protein sequence ID" value="PWE17099.1"/>
    <property type="molecule type" value="Genomic_DNA"/>
</dbReference>
<dbReference type="RefSeq" id="WP_109253323.1">
    <property type="nucleotide sequence ID" value="NZ_QEXV01000004.1"/>
</dbReference>
<keyword evidence="1" id="KW-0472">Membrane</keyword>
<gene>
    <name evidence="2" type="ORF">DDZ18_10390</name>
</gene>
<dbReference type="OrthoDB" id="7630551at2"/>
<feature type="transmembrane region" description="Helical" evidence="1">
    <location>
        <begin position="12"/>
        <end position="35"/>
    </location>
</feature>
<dbReference type="Proteomes" id="UP000245168">
    <property type="component" value="Unassembled WGS sequence"/>
</dbReference>
<feature type="transmembrane region" description="Helical" evidence="1">
    <location>
        <begin position="41"/>
        <end position="62"/>
    </location>
</feature>
<keyword evidence="3" id="KW-1185">Reference proteome</keyword>
<evidence type="ECO:0000313" key="3">
    <source>
        <dbReference type="Proteomes" id="UP000245168"/>
    </source>
</evidence>
<evidence type="ECO:0000313" key="2">
    <source>
        <dbReference type="EMBL" id="PWE17099.1"/>
    </source>
</evidence>
<name>A0A2U2BSW1_9PROT</name>
<protein>
    <submittedName>
        <fullName evidence="2">Uncharacterized protein</fullName>
    </submittedName>
</protein>
<proteinExistence type="predicted"/>
<sequence>MSPAAKRYSFRIAGAAGAYAGAVVGVNALDAGFALDAPVRVGLALLPVLPALYGLWAALQFVRAMDEVQARIISEAMLVSALIVGFASFTYGFLEGALALPDISMIWVLPALLGVMGVAQVFVRMRYQ</sequence>
<accession>A0A2U2BSW1</accession>
<keyword evidence="1" id="KW-0812">Transmembrane</keyword>
<comment type="caution">
    <text evidence="2">The sequence shown here is derived from an EMBL/GenBank/DDBJ whole genome shotgun (WGS) entry which is preliminary data.</text>
</comment>
<evidence type="ECO:0000256" key="1">
    <source>
        <dbReference type="SAM" id="Phobius"/>
    </source>
</evidence>
<keyword evidence="1" id="KW-1133">Transmembrane helix</keyword>
<organism evidence="2 3">
    <name type="scientific">Marinicauda salina</name>
    <dbReference type="NCBI Taxonomy" id="2135793"/>
    <lineage>
        <taxon>Bacteria</taxon>
        <taxon>Pseudomonadati</taxon>
        <taxon>Pseudomonadota</taxon>
        <taxon>Alphaproteobacteria</taxon>
        <taxon>Maricaulales</taxon>
        <taxon>Maricaulaceae</taxon>
        <taxon>Marinicauda</taxon>
    </lineage>
</organism>
<dbReference type="AlphaFoldDB" id="A0A2U2BSW1"/>
<feature type="transmembrane region" description="Helical" evidence="1">
    <location>
        <begin position="74"/>
        <end position="94"/>
    </location>
</feature>
<feature type="transmembrane region" description="Helical" evidence="1">
    <location>
        <begin position="106"/>
        <end position="123"/>
    </location>
</feature>